<protein>
    <recommendedName>
        <fullName evidence="5">VRR-NUC domain-containing protein</fullName>
    </recommendedName>
</protein>
<reference evidence="6" key="3">
    <citation type="journal article" date="2023" name="J. Biotechnol.">
        <title>Draft Genome Sequences of Endophytic Pseudomonas Strains, Isolated from the Interior of Brassicaceae Plants.</title>
        <authorList>
            <person name="Kaneko H."/>
            <person name="Furuya T."/>
        </authorList>
    </citation>
    <scope>NUCLEOTIDE SEQUENCE</scope>
    <source>
        <strain evidence="6">RS3R-1</strain>
    </source>
</reference>
<evidence type="ECO:0000256" key="4">
    <source>
        <dbReference type="SAM" id="MobiDB-lite"/>
    </source>
</evidence>
<comment type="cofactor">
    <cofactor evidence="1">
        <name>Mg(2+)</name>
        <dbReference type="ChEBI" id="CHEBI:18420"/>
    </cofactor>
</comment>
<evidence type="ECO:0000313" key="7">
    <source>
        <dbReference type="Proteomes" id="UP001145022"/>
    </source>
</evidence>
<evidence type="ECO:0000313" key="6">
    <source>
        <dbReference type="EMBL" id="GLH45998.1"/>
    </source>
</evidence>
<sequence length="444" mass="48906">MNEPLKPRTASRAPAGKTRSVTKPSSSGMVLPVTDPLDLWYLCEKASYAKATPYKRAKDGYPMYQRTVSQLVRCDNEAFKYHFPYCGEVGFDMSKSPPQPIMSKREPHRPSSFPLSQYQQLRNRHFEQLASMRVETDLLSKTDLEQLLSPTPSTSDGALWIDGQKKPRGLLRIPDVLRLRSFGNPSEAQYSQNNLVSVIEMKFPGDSLSPVQQLAYQRIAGDSTKLRLLETKNCDSSDKKKWREWVRSSASEPVYRPVAQVTSLASRAAAARHKLLVGRIDAEHAAARLRLESQFIALGTPVMTAAPDERAIQAENRRAVAGIELTLAAPFVAIGAAMTSMAAAPATAAAEATALVANAGGHSIRFKPFISAVTKRLLAGAGGGTGAAMPAFAHPNSGASHSTLFADEQEAQARWTEWNQRQQHQQTTIHNYVFWEDAPETYHE</sequence>
<proteinExistence type="predicted"/>
<dbReference type="Proteomes" id="UP001145022">
    <property type="component" value="Unassembled WGS sequence"/>
</dbReference>
<comment type="caution">
    <text evidence="6">The sequence shown here is derived from an EMBL/GenBank/DDBJ whole genome shotgun (WGS) entry which is preliminary data.</text>
</comment>
<keyword evidence="7" id="KW-1185">Reference proteome</keyword>
<feature type="compositionally biased region" description="Polar residues" evidence="4">
    <location>
        <begin position="19"/>
        <end position="28"/>
    </location>
</feature>
<evidence type="ECO:0000256" key="1">
    <source>
        <dbReference type="ARBA" id="ARBA00001946"/>
    </source>
</evidence>
<dbReference type="Pfam" id="PF08774">
    <property type="entry name" value="VRR_NUC"/>
    <property type="match status" value="1"/>
</dbReference>
<keyword evidence="2" id="KW-0540">Nuclease</keyword>
<organism evidence="6 7">
    <name type="scientific">Pseudomonas atacamensis</name>
    <dbReference type="NCBI Taxonomy" id="2565368"/>
    <lineage>
        <taxon>Bacteria</taxon>
        <taxon>Pseudomonadati</taxon>
        <taxon>Pseudomonadota</taxon>
        <taxon>Gammaproteobacteria</taxon>
        <taxon>Pseudomonadales</taxon>
        <taxon>Pseudomonadaceae</taxon>
        <taxon>Pseudomonas</taxon>
    </lineage>
</organism>
<name>A0ABQ5PQY5_9PSED</name>
<keyword evidence="3" id="KW-0378">Hydrolase</keyword>
<accession>A0ABQ5PQY5</accession>
<evidence type="ECO:0000259" key="5">
    <source>
        <dbReference type="Pfam" id="PF08774"/>
    </source>
</evidence>
<reference evidence="6" key="1">
    <citation type="journal article" date="2021" name="Sci. Rep.">
        <title>An efficient direct screening system for microorganisms that activate plant immune responses based on plant-microbe interactions using cultured plant cells.</title>
        <authorList>
            <person name="Kurokawa M."/>
            <person name="Nakano M."/>
            <person name="Kitahata N."/>
            <person name="Kuchitsu K."/>
            <person name="Furuya T."/>
        </authorList>
    </citation>
    <scope>NUCLEOTIDE SEQUENCE</scope>
    <source>
        <strain evidence="6">RS3R-1</strain>
    </source>
</reference>
<dbReference type="EMBL" id="BSCQ01000050">
    <property type="protein sequence ID" value="GLH45998.1"/>
    <property type="molecule type" value="Genomic_DNA"/>
</dbReference>
<feature type="domain" description="VRR-NUC" evidence="5">
    <location>
        <begin position="117"/>
        <end position="222"/>
    </location>
</feature>
<reference evidence="6" key="2">
    <citation type="submission" date="2022-11" db="EMBL/GenBank/DDBJ databases">
        <title>Draft genome sequencing of Pseudomonas atacamensis RS3R1.</title>
        <authorList>
            <person name="Furuya T."/>
            <person name="Kaneko H."/>
        </authorList>
    </citation>
    <scope>NUCLEOTIDE SEQUENCE</scope>
    <source>
        <strain evidence="6">RS3R-1</strain>
    </source>
</reference>
<dbReference type="InterPro" id="IPR014883">
    <property type="entry name" value="VRR_NUC"/>
</dbReference>
<evidence type="ECO:0000256" key="3">
    <source>
        <dbReference type="ARBA" id="ARBA00022801"/>
    </source>
</evidence>
<feature type="region of interest" description="Disordered" evidence="4">
    <location>
        <begin position="1"/>
        <end position="28"/>
    </location>
</feature>
<gene>
    <name evidence="6" type="ORF">RS3R1_50860</name>
</gene>
<dbReference type="RefSeq" id="WP_160769696.1">
    <property type="nucleotide sequence ID" value="NZ_BSCQ01000050.1"/>
</dbReference>
<evidence type="ECO:0000256" key="2">
    <source>
        <dbReference type="ARBA" id="ARBA00022722"/>
    </source>
</evidence>